<dbReference type="Pfam" id="PF05163">
    <property type="entry name" value="DinB"/>
    <property type="match status" value="1"/>
</dbReference>
<dbReference type="Proteomes" id="UP000269097">
    <property type="component" value="Chromosome"/>
</dbReference>
<evidence type="ECO:0000256" key="1">
    <source>
        <dbReference type="ARBA" id="ARBA00008635"/>
    </source>
</evidence>
<dbReference type="InterPro" id="IPR007837">
    <property type="entry name" value="DinB"/>
</dbReference>
<evidence type="ECO:0000313" key="5">
    <source>
        <dbReference type="Proteomes" id="UP000269097"/>
    </source>
</evidence>
<keyword evidence="5" id="KW-1185">Reference proteome</keyword>
<evidence type="ECO:0000256" key="2">
    <source>
        <dbReference type="ARBA" id="ARBA00022723"/>
    </source>
</evidence>
<dbReference type="InterPro" id="IPR034660">
    <property type="entry name" value="DinB/YfiT-like"/>
</dbReference>
<dbReference type="EMBL" id="CP033433">
    <property type="protein sequence ID" value="AYQ72207.1"/>
    <property type="molecule type" value="Genomic_DNA"/>
</dbReference>
<evidence type="ECO:0000256" key="3">
    <source>
        <dbReference type="PIRSR" id="PIRSR607837-1"/>
    </source>
</evidence>
<accession>A0A3G3JWH7</accession>
<keyword evidence="2 3" id="KW-0479">Metal-binding</keyword>
<proteinExistence type="inferred from homology"/>
<sequence length="166" mass="18043">MYQSLQEFQADWAHESSLTLKVLSVLTDESLKQAVSETKGRTLGQLAWHVATSVTGMFGAGGVQVDAPGFAAPVPNRAQEIVDCYRKASEGAAAALREQWTDAKLSEKLLLFGSIDTTYAGLLNLIIRHVIHHRGQMTILMRQAGLVPPGVYGPNEEENAAMRANH</sequence>
<dbReference type="GO" id="GO:0046872">
    <property type="term" value="F:metal ion binding"/>
    <property type="evidence" value="ECO:0007669"/>
    <property type="project" value="UniProtKB-KW"/>
</dbReference>
<protein>
    <submittedName>
        <fullName evidence="4">Damage-inducible protein DinB</fullName>
    </submittedName>
</protein>
<dbReference type="RefSeq" id="WP_123040267.1">
    <property type="nucleotide sequence ID" value="NZ_CP033433.1"/>
</dbReference>
<feature type="binding site" evidence="3">
    <location>
        <position position="49"/>
    </location>
    <ligand>
        <name>a divalent metal cation</name>
        <dbReference type="ChEBI" id="CHEBI:60240"/>
    </ligand>
</feature>
<feature type="binding site" evidence="3">
    <location>
        <position position="133"/>
    </location>
    <ligand>
        <name>a divalent metal cation</name>
        <dbReference type="ChEBI" id="CHEBI:60240"/>
    </ligand>
</feature>
<reference evidence="4 5" key="1">
    <citation type="submission" date="2018-10" db="EMBL/GenBank/DDBJ databases">
        <title>Genome Sequence of Cohnella sp.</title>
        <authorList>
            <person name="Srinivasan S."/>
            <person name="Kim M.K."/>
        </authorList>
    </citation>
    <scope>NUCLEOTIDE SEQUENCE [LARGE SCALE GENOMIC DNA]</scope>
    <source>
        <strain evidence="4 5">18JY8-7</strain>
    </source>
</reference>
<dbReference type="KEGG" id="coh:EAV92_06255"/>
<dbReference type="AlphaFoldDB" id="A0A3G3JWH7"/>
<dbReference type="Gene3D" id="1.20.120.450">
    <property type="entry name" value="dinb family like domain"/>
    <property type="match status" value="1"/>
</dbReference>
<feature type="binding site" evidence="3">
    <location>
        <position position="129"/>
    </location>
    <ligand>
        <name>a divalent metal cation</name>
        <dbReference type="ChEBI" id="CHEBI:60240"/>
    </ligand>
</feature>
<evidence type="ECO:0000313" key="4">
    <source>
        <dbReference type="EMBL" id="AYQ72207.1"/>
    </source>
</evidence>
<dbReference type="SUPFAM" id="SSF109854">
    <property type="entry name" value="DinB/YfiT-like putative metalloenzymes"/>
    <property type="match status" value="1"/>
</dbReference>
<name>A0A3G3JWH7_9BACL</name>
<comment type="similarity">
    <text evidence="1">Belongs to the DinB family.</text>
</comment>
<gene>
    <name evidence="4" type="ORF">EAV92_06255</name>
</gene>
<organism evidence="4 5">
    <name type="scientific">Cohnella candidum</name>
    <dbReference type="NCBI Taxonomy" id="2674991"/>
    <lineage>
        <taxon>Bacteria</taxon>
        <taxon>Bacillati</taxon>
        <taxon>Bacillota</taxon>
        <taxon>Bacilli</taxon>
        <taxon>Bacillales</taxon>
        <taxon>Paenibacillaceae</taxon>
        <taxon>Cohnella</taxon>
    </lineage>
</organism>